<keyword evidence="2" id="KW-0255">Endonuclease</keyword>
<keyword evidence="2" id="KW-0540">Nuclease</keyword>
<reference evidence="2 3" key="1">
    <citation type="submission" date="2020-03" db="EMBL/GenBank/DDBJ databases">
        <title>Roseomonas selenitidurans sp. nov. isolated from urban soil.</title>
        <authorList>
            <person name="Liu H."/>
        </authorList>
    </citation>
    <scope>NUCLEOTIDE SEQUENCE [LARGE SCALE GENOMIC DNA]</scope>
    <source>
        <strain evidence="2 3">BU-1</strain>
    </source>
</reference>
<dbReference type="Gene3D" id="3.60.10.10">
    <property type="entry name" value="Endonuclease/exonuclease/phosphatase"/>
    <property type="match status" value="1"/>
</dbReference>
<dbReference type="SUPFAM" id="SSF56219">
    <property type="entry name" value="DNase I-like"/>
    <property type="match status" value="1"/>
</dbReference>
<comment type="caution">
    <text evidence="2">The sequence shown here is derived from an EMBL/GenBank/DDBJ whole genome shotgun (WGS) entry which is preliminary data.</text>
</comment>
<dbReference type="InterPro" id="IPR005135">
    <property type="entry name" value="Endo/exonuclease/phosphatase"/>
</dbReference>
<organism evidence="2 3">
    <name type="scientific">Falsiroseomonas selenitidurans</name>
    <dbReference type="NCBI Taxonomy" id="2716335"/>
    <lineage>
        <taxon>Bacteria</taxon>
        <taxon>Pseudomonadati</taxon>
        <taxon>Pseudomonadota</taxon>
        <taxon>Alphaproteobacteria</taxon>
        <taxon>Acetobacterales</taxon>
        <taxon>Roseomonadaceae</taxon>
        <taxon>Falsiroseomonas</taxon>
    </lineage>
</organism>
<proteinExistence type="predicted"/>
<name>A0ABX1E1U6_9PROT</name>
<keyword evidence="2" id="KW-0378">Hydrolase</keyword>
<dbReference type="RefSeq" id="WP_168029707.1">
    <property type="nucleotide sequence ID" value="NZ_JAAVNE010000012.1"/>
</dbReference>
<evidence type="ECO:0000313" key="3">
    <source>
        <dbReference type="Proteomes" id="UP000787635"/>
    </source>
</evidence>
<keyword evidence="3" id="KW-1185">Reference proteome</keyword>
<sequence length="361" mass="39647">MHDPSQRLIWSTIGDIAEGSCAELPIVPAETRHALRPLAGDPSVNDRFVAEQDLFRLVELRQPAPAAPPPEALRLGYWNLERCKYPAATARLLGRSALDVALLGEMDLGCARSGQAHTTRVLADALGVGYAYGAEFLELALGDKRERVWHAGQENTVGYYGNALLTRLALRRPAMITLDDSGIWFEEPTPRLGRQMVLVATVDLAGGPVTLASAHFDSEVPRLRAANMETLLDALERYAPGQPVALGGDFNTKTVDFRHMNDVAFKQRLLERDPDRLLRPERYEPLFAIAAGRGYDWEGCNVVAHTARQRPDGEPNAPFFRNDFFFLKGLVASAPAQIAAVDEDGVAISDHEMLAVTVRLS</sequence>
<accession>A0ABX1E1U6</accession>
<dbReference type="Pfam" id="PF03372">
    <property type="entry name" value="Exo_endo_phos"/>
    <property type="match status" value="1"/>
</dbReference>
<dbReference type="GO" id="GO:0004519">
    <property type="term" value="F:endonuclease activity"/>
    <property type="evidence" value="ECO:0007669"/>
    <property type="project" value="UniProtKB-KW"/>
</dbReference>
<feature type="domain" description="Endonuclease/exonuclease/phosphatase" evidence="1">
    <location>
        <begin position="77"/>
        <end position="253"/>
    </location>
</feature>
<evidence type="ECO:0000313" key="2">
    <source>
        <dbReference type="EMBL" id="NKC31119.1"/>
    </source>
</evidence>
<dbReference type="EMBL" id="JAAVNE010000012">
    <property type="protein sequence ID" value="NKC31119.1"/>
    <property type="molecule type" value="Genomic_DNA"/>
</dbReference>
<protein>
    <submittedName>
        <fullName evidence="2">Endonuclease/exonuclease/phosphatase family protein</fullName>
    </submittedName>
</protein>
<dbReference type="Proteomes" id="UP000787635">
    <property type="component" value="Unassembled WGS sequence"/>
</dbReference>
<gene>
    <name evidence="2" type="ORF">HEQ75_09635</name>
</gene>
<dbReference type="InterPro" id="IPR036691">
    <property type="entry name" value="Endo/exonu/phosph_ase_sf"/>
</dbReference>
<evidence type="ECO:0000259" key="1">
    <source>
        <dbReference type="Pfam" id="PF03372"/>
    </source>
</evidence>